<evidence type="ECO:0000313" key="2">
    <source>
        <dbReference type="EMBL" id="CAF4780212.1"/>
    </source>
</evidence>
<dbReference type="OrthoDB" id="7380034at2759"/>
<dbReference type="Gene3D" id="2.130.10.10">
    <property type="entry name" value="YVTN repeat-like/Quinoprotein amine dehydrogenase"/>
    <property type="match status" value="1"/>
</dbReference>
<feature type="chain" id="PRO_5032940658" description="Ommochrome-binding protein" evidence="1">
    <location>
        <begin position="19"/>
        <end position="276"/>
    </location>
</feature>
<dbReference type="SUPFAM" id="SSF101898">
    <property type="entry name" value="NHL repeat"/>
    <property type="match status" value="1"/>
</dbReference>
<keyword evidence="1" id="KW-0732">Signal</keyword>
<evidence type="ECO:0000313" key="3">
    <source>
        <dbReference type="Proteomes" id="UP000663880"/>
    </source>
</evidence>
<name>A0A821N8J5_9NEOP</name>
<evidence type="ECO:0000256" key="1">
    <source>
        <dbReference type="SAM" id="SignalP"/>
    </source>
</evidence>
<accession>A0A821N8J5</accession>
<organism evidence="2 3">
    <name type="scientific">Pieris macdunnoughi</name>
    <dbReference type="NCBI Taxonomy" id="345717"/>
    <lineage>
        <taxon>Eukaryota</taxon>
        <taxon>Metazoa</taxon>
        <taxon>Ecdysozoa</taxon>
        <taxon>Arthropoda</taxon>
        <taxon>Hexapoda</taxon>
        <taxon>Insecta</taxon>
        <taxon>Pterygota</taxon>
        <taxon>Neoptera</taxon>
        <taxon>Endopterygota</taxon>
        <taxon>Lepidoptera</taxon>
        <taxon>Glossata</taxon>
        <taxon>Ditrysia</taxon>
        <taxon>Papilionoidea</taxon>
        <taxon>Pieridae</taxon>
        <taxon>Pierinae</taxon>
        <taxon>Pieris</taxon>
    </lineage>
</organism>
<proteinExistence type="predicted"/>
<gene>
    <name evidence="2" type="ORF">PMACD_LOCUS2303</name>
</gene>
<comment type="caution">
    <text evidence="2">The sequence shown here is derived from an EMBL/GenBank/DDBJ whole genome shotgun (WGS) entry which is preliminary data.</text>
</comment>
<keyword evidence="3" id="KW-1185">Reference proteome</keyword>
<reference evidence="2" key="1">
    <citation type="submission" date="2021-02" db="EMBL/GenBank/DDBJ databases">
        <authorList>
            <person name="Steward A R."/>
        </authorList>
    </citation>
    <scope>NUCLEOTIDE SEQUENCE</scope>
</reference>
<evidence type="ECO:0008006" key="4">
    <source>
        <dbReference type="Google" id="ProtNLM"/>
    </source>
</evidence>
<protein>
    <recommendedName>
        <fullName evidence="4">Ommochrome-binding protein</fullName>
    </recommendedName>
</protein>
<dbReference type="InterPro" id="IPR015943">
    <property type="entry name" value="WD40/YVTN_repeat-like_dom_sf"/>
</dbReference>
<dbReference type="EMBL" id="CAJOBZ010000004">
    <property type="protein sequence ID" value="CAF4780212.1"/>
    <property type="molecule type" value="Genomic_DNA"/>
</dbReference>
<dbReference type="Proteomes" id="UP000663880">
    <property type="component" value="Unassembled WGS sequence"/>
</dbReference>
<dbReference type="AlphaFoldDB" id="A0A821N8J5"/>
<sequence length="276" mass="32338">MNIRFLYIIFICFCTVYANEEKKKCEEVTVHDKPHRKHVLSMGLNRPYQLAFDKHHNKLFFSHNVGSDEEDAFEIAYIEKDQMIPKVVSSVKNGFAIAIDNKDGVIYYGGSDGIYKEHLKEKNATIHEVLKEHNVWDMFFKHSLYFITYPLQHLYKLSEKKAEHQKYIHEKIYQFVIDGNDDIFITNETGLFLIKNGTEDRIFYKGPKVFRAIEVNNKGVAYFCSKNGIYVPNKKDHTLDMIARVKHIFGLAFDTDDNIIYSDPHEIVKLLPEKCK</sequence>
<feature type="signal peptide" evidence="1">
    <location>
        <begin position="1"/>
        <end position="18"/>
    </location>
</feature>